<protein>
    <submittedName>
        <fullName evidence="2">GyrI-like domain-containing protein</fullName>
    </submittedName>
</protein>
<dbReference type="Gene3D" id="3.20.80.10">
    <property type="entry name" value="Regulatory factor, effector binding domain"/>
    <property type="match status" value="1"/>
</dbReference>
<dbReference type="EMBL" id="JBJGBS010000012">
    <property type="protein sequence ID" value="MFO3704262.1"/>
    <property type="molecule type" value="Genomic_DNA"/>
</dbReference>
<gene>
    <name evidence="2" type="ORF">ACI6Q5_04575</name>
</gene>
<organism evidence="2 3">
    <name type="scientific">Xanthomonas codiaei</name>
    <dbReference type="NCBI Taxonomy" id="56463"/>
    <lineage>
        <taxon>Bacteria</taxon>
        <taxon>Pseudomonadati</taxon>
        <taxon>Pseudomonadota</taxon>
        <taxon>Gammaproteobacteria</taxon>
        <taxon>Lysobacterales</taxon>
        <taxon>Lysobacteraceae</taxon>
        <taxon>Xanthomonas</taxon>
    </lineage>
</organism>
<reference evidence="2 3" key="1">
    <citation type="submission" date="2024-11" db="EMBL/GenBank/DDBJ databases">
        <title>Genome sequencing of Xanthomonas codiaei.</title>
        <authorList>
            <person name="Studholme D.J."/>
        </authorList>
    </citation>
    <scope>NUCLEOTIDE SEQUENCE [LARGE SCALE GENOMIC DNA]</scope>
    <source>
        <strain evidence="2 3">NCPPB 4350</strain>
    </source>
</reference>
<evidence type="ECO:0000259" key="1">
    <source>
        <dbReference type="Pfam" id="PF06445"/>
    </source>
</evidence>
<dbReference type="RefSeq" id="WP_410049650.1">
    <property type="nucleotide sequence ID" value="NZ_JBJGBS010000012.1"/>
</dbReference>
<evidence type="ECO:0000313" key="3">
    <source>
        <dbReference type="Proteomes" id="UP001637990"/>
    </source>
</evidence>
<accession>A0ABW9MJ78</accession>
<feature type="domain" description="GyrI-like small molecule binding" evidence="1">
    <location>
        <begin position="6"/>
        <end position="118"/>
    </location>
</feature>
<name>A0ABW9MJ78_9XANT</name>
<keyword evidence="3" id="KW-1185">Reference proteome</keyword>
<proteinExistence type="predicted"/>
<evidence type="ECO:0000313" key="2">
    <source>
        <dbReference type="EMBL" id="MFO3704262.1"/>
    </source>
</evidence>
<dbReference type="InterPro" id="IPR011256">
    <property type="entry name" value="Reg_factor_effector_dom_sf"/>
</dbReference>
<dbReference type="InterPro" id="IPR029442">
    <property type="entry name" value="GyrI-like"/>
</dbReference>
<comment type="caution">
    <text evidence="2">The sequence shown here is derived from an EMBL/GenBank/DDBJ whole genome shotgun (WGS) entry which is preliminary data.</text>
</comment>
<sequence length="166" mass="18717">MRARASPFEQGAVRAAALRLLAWARDAGVAHHQWLGYLWDQPRLACTGDCRYDVAVEVTHGRPYGDIGLFRFPPMKVAEVVIRGDLQLEARAFTWLRTVWLPASGYLPADLPAFEAWLGLRTHTGTITSSLRASFRSEPGTDRMDLLWVDEIFIDLTRLQCEGHPL</sequence>
<dbReference type="SUPFAM" id="SSF55136">
    <property type="entry name" value="Probable bacterial effector-binding domain"/>
    <property type="match status" value="1"/>
</dbReference>
<dbReference type="Pfam" id="PF06445">
    <property type="entry name" value="GyrI-like"/>
    <property type="match status" value="1"/>
</dbReference>
<dbReference type="Proteomes" id="UP001637990">
    <property type="component" value="Unassembled WGS sequence"/>
</dbReference>